<dbReference type="InterPro" id="IPR054327">
    <property type="entry name" value="His-kinase-like_sensor"/>
</dbReference>
<dbReference type="InterPro" id="IPR036890">
    <property type="entry name" value="HATPase_C_sf"/>
</dbReference>
<dbReference type="GO" id="GO:0004673">
    <property type="term" value="F:protein histidine kinase activity"/>
    <property type="evidence" value="ECO:0007669"/>
    <property type="project" value="UniProtKB-EC"/>
</dbReference>
<dbReference type="PANTHER" id="PTHR43065:SF49">
    <property type="entry name" value="HISTIDINE KINASE"/>
    <property type="match status" value="1"/>
</dbReference>
<dbReference type="Proteomes" id="UP000572984">
    <property type="component" value="Unassembled WGS sequence"/>
</dbReference>
<gene>
    <name evidence="6" type="ORF">H0S73_00370</name>
</gene>
<feature type="transmembrane region" description="Helical" evidence="4">
    <location>
        <begin position="12"/>
        <end position="31"/>
    </location>
</feature>
<dbReference type="EMBL" id="JACDXJ010000001">
    <property type="protein sequence ID" value="MBA1154577.1"/>
    <property type="molecule type" value="Genomic_DNA"/>
</dbReference>
<keyword evidence="4" id="KW-0472">Membrane</keyword>
<dbReference type="SUPFAM" id="SSF55874">
    <property type="entry name" value="ATPase domain of HSP90 chaperone/DNA topoisomerase II/histidine kinase"/>
    <property type="match status" value="1"/>
</dbReference>
<keyword evidence="4" id="KW-0812">Transmembrane</keyword>
<keyword evidence="7" id="KW-1185">Reference proteome</keyword>
<evidence type="ECO:0000259" key="5">
    <source>
        <dbReference type="PROSITE" id="PS50109"/>
    </source>
</evidence>
<feature type="transmembrane region" description="Helical" evidence="4">
    <location>
        <begin position="284"/>
        <end position="306"/>
    </location>
</feature>
<reference evidence="6 7" key="1">
    <citation type="submission" date="2020-07" db="EMBL/GenBank/DDBJ databases">
        <title>Draft genome and description of Microvirga mediterraneensis Marseille-Q2068 sp. nov.</title>
        <authorList>
            <person name="Boxberger M."/>
        </authorList>
    </citation>
    <scope>NUCLEOTIDE SEQUENCE [LARGE SCALE GENOMIC DNA]</scope>
    <source>
        <strain evidence="6 7">Marseille-Q2068</strain>
    </source>
</reference>
<evidence type="ECO:0000256" key="2">
    <source>
        <dbReference type="ARBA" id="ARBA00012438"/>
    </source>
</evidence>
<dbReference type="Gene3D" id="3.30.565.10">
    <property type="entry name" value="Histidine kinase-like ATPase, C-terminal domain"/>
    <property type="match status" value="1"/>
</dbReference>
<comment type="caution">
    <text evidence="6">The sequence shown here is derived from an EMBL/GenBank/DDBJ whole genome shotgun (WGS) entry which is preliminary data.</text>
</comment>
<dbReference type="InterPro" id="IPR005467">
    <property type="entry name" value="His_kinase_dom"/>
</dbReference>
<dbReference type="SMART" id="SM00387">
    <property type="entry name" value="HATPase_c"/>
    <property type="match status" value="1"/>
</dbReference>
<proteinExistence type="predicted"/>
<feature type="domain" description="Histidine kinase" evidence="5">
    <location>
        <begin position="335"/>
        <end position="559"/>
    </location>
</feature>
<dbReference type="RefSeq" id="WP_181050277.1">
    <property type="nucleotide sequence ID" value="NZ_JACDXJ010000001.1"/>
</dbReference>
<evidence type="ECO:0000256" key="1">
    <source>
        <dbReference type="ARBA" id="ARBA00000085"/>
    </source>
</evidence>
<dbReference type="EC" id="2.7.13.3" evidence="2"/>
<dbReference type="AlphaFoldDB" id="A0A838BG89"/>
<keyword evidence="4" id="KW-1133">Transmembrane helix</keyword>
<evidence type="ECO:0000256" key="4">
    <source>
        <dbReference type="SAM" id="Phobius"/>
    </source>
</evidence>
<evidence type="ECO:0000313" key="6">
    <source>
        <dbReference type="EMBL" id="MBA1154577.1"/>
    </source>
</evidence>
<comment type="catalytic activity">
    <reaction evidence="1">
        <text>ATP + protein L-histidine = ADP + protein N-phospho-L-histidine.</text>
        <dbReference type="EC" id="2.7.13.3"/>
    </reaction>
</comment>
<dbReference type="PRINTS" id="PR00344">
    <property type="entry name" value="BCTRLSENSOR"/>
</dbReference>
<dbReference type="Pfam" id="PF22588">
    <property type="entry name" value="dCache_1_like"/>
    <property type="match status" value="1"/>
</dbReference>
<evidence type="ECO:0000313" key="7">
    <source>
        <dbReference type="Proteomes" id="UP000572984"/>
    </source>
</evidence>
<dbReference type="PROSITE" id="PS50109">
    <property type="entry name" value="HIS_KIN"/>
    <property type="match status" value="1"/>
</dbReference>
<dbReference type="CDD" id="cd12915">
    <property type="entry name" value="PDC2_DGC_like"/>
    <property type="match status" value="1"/>
</dbReference>
<sequence>MRLKSSPLVTALAPALVLVAGIVILSAFVLWRGYQDATRRGEEIAGNLVHVLAEQSQRTFQAIDFTLLGIRETLAAKPDLPPNDPHFQADLKGRVKALPYVRGLIVVGPDGFLIHDTGYPKTPRVNVADRNYFKIHQKDPELGLDIGHPIQSRADNTWVISISRRIDRPDGSFGGVVVAVVDPFQFESFFRGLAVGRDGFIALLLRDGTMLARSPASEQAIGKSFMTASAAFRHLVEHPHGVYWSVSPVDGISRVVGYKSLGDVPALVLVGLASSSVYQPWYEYATVVVATVAVLLGLVGVLSLLVRRGRERKRAEQERLGRAQRLEALGHIAGGIAHDFGNTIRIVQSTCALLKPSVKDDPEARALIDDTERFLKGAKDMTERLLAFARRQELKERATRIDERIAGFATILNQAAGPRAAVELRLNADGAVCLLDPVQFEAALLNLVLNARDAMPYGGTITVETAMIASPRSRAGLRRSSHPEQTWVRISVIDSGIGMSRTVLEQAFDPFFTTKGPGQGSGLGLSQVLGFAQQSAGEVRLESEEGHGTRIRLVFPTISGERGEIKPVVASHVAEADRPPGASRSGAQAKPD</sequence>
<dbReference type="PANTHER" id="PTHR43065">
    <property type="entry name" value="SENSOR HISTIDINE KINASE"/>
    <property type="match status" value="1"/>
</dbReference>
<accession>A0A838BG89</accession>
<organism evidence="6 7">
    <name type="scientific">Microvirga mediterraneensis</name>
    <dbReference type="NCBI Taxonomy" id="2754695"/>
    <lineage>
        <taxon>Bacteria</taxon>
        <taxon>Pseudomonadati</taxon>
        <taxon>Pseudomonadota</taxon>
        <taxon>Alphaproteobacteria</taxon>
        <taxon>Hyphomicrobiales</taxon>
        <taxon>Methylobacteriaceae</taxon>
        <taxon>Microvirga</taxon>
    </lineage>
</organism>
<feature type="region of interest" description="Disordered" evidence="3">
    <location>
        <begin position="571"/>
        <end position="592"/>
    </location>
</feature>
<name>A0A838BG89_9HYPH</name>
<dbReference type="Gene3D" id="1.10.287.130">
    <property type="match status" value="1"/>
</dbReference>
<dbReference type="InterPro" id="IPR003594">
    <property type="entry name" value="HATPase_dom"/>
</dbReference>
<protein>
    <recommendedName>
        <fullName evidence="2">histidine kinase</fullName>
        <ecNumber evidence="2">2.7.13.3</ecNumber>
    </recommendedName>
</protein>
<dbReference type="CDD" id="cd12914">
    <property type="entry name" value="PDC1_DGC_like"/>
    <property type="match status" value="1"/>
</dbReference>
<evidence type="ECO:0000256" key="3">
    <source>
        <dbReference type="SAM" id="MobiDB-lite"/>
    </source>
</evidence>
<dbReference type="Gene3D" id="3.30.450.20">
    <property type="entry name" value="PAS domain"/>
    <property type="match status" value="2"/>
</dbReference>
<dbReference type="Pfam" id="PF02518">
    <property type="entry name" value="HATPase_c"/>
    <property type="match status" value="1"/>
</dbReference>
<dbReference type="InterPro" id="IPR004358">
    <property type="entry name" value="Sig_transdc_His_kin-like_C"/>
</dbReference>